<gene>
    <name evidence="2" type="ORF">J2045_004416</name>
</gene>
<evidence type="ECO:0000259" key="1">
    <source>
        <dbReference type="Pfam" id="PF01402"/>
    </source>
</evidence>
<reference evidence="2 3" key="1">
    <citation type="submission" date="2023-07" db="EMBL/GenBank/DDBJ databases">
        <title>Genomic Encyclopedia of Type Strains, Phase IV (KMG-IV): sequencing the most valuable type-strain genomes for metagenomic binning, comparative biology and taxonomic classification.</title>
        <authorList>
            <person name="Goeker M."/>
        </authorList>
    </citation>
    <scope>NUCLEOTIDE SEQUENCE [LARGE SCALE GENOMIC DNA]</scope>
    <source>
        <strain evidence="2 3">DSM 1111</strain>
    </source>
</reference>
<keyword evidence="3" id="KW-1185">Reference proteome</keyword>
<dbReference type="Proteomes" id="UP001238496">
    <property type="component" value="Unassembled WGS sequence"/>
</dbReference>
<feature type="domain" description="Ribbon-helix-helix protein CopG" evidence="1">
    <location>
        <begin position="4"/>
        <end position="38"/>
    </location>
</feature>
<dbReference type="InterPro" id="IPR002145">
    <property type="entry name" value="CopG"/>
</dbReference>
<protein>
    <submittedName>
        <fullName evidence="2">Transcriptional regulator</fullName>
    </submittedName>
</protein>
<dbReference type="EMBL" id="JAUSUW010000019">
    <property type="protein sequence ID" value="MDQ0423364.1"/>
    <property type="molecule type" value="Genomic_DNA"/>
</dbReference>
<sequence length="87" mass="9598">MLALTLPKDLDARLEGLARVTGQSKAALVEEAVLALVEDLENSEREKASLETWLRTEGVAAHDRLKADPGRALSIDQVRAHLERRRG</sequence>
<comment type="caution">
    <text evidence="2">The sequence shown here is derived from an EMBL/GenBank/DDBJ whole genome shotgun (WGS) entry which is preliminary data.</text>
</comment>
<evidence type="ECO:0000313" key="3">
    <source>
        <dbReference type="Proteomes" id="UP001238496"/>
    </source>
</evidence>
<name>A0ABU0GDD2_9HYPH</name>
<organism evidence="2 3">
    <name type="scientific">Peteryoungia aggregata LMG 23059</name>
    <dbReference type="NCBI Taxonomy" id="1368425"/>
    <lineage>
        <taxon>Bacteria</taxon>
        <taxon>Pseudomonadati</taxon>
        <taxon>Pseudomonadota</taxon>
        <taxon>Alphaproteobacteria</taxon>
        <taxon>Hyphomicrobiales</taxon>
        <taxon>Rhizobiaceae</taxon>
        <taxon>Peteryoungia</taxon>
    </lineage>
</organism>
<evidence type="ECO:0000313" key="2">
    <source>
        <dbReference type="EMBL" id="MDQ0423364.1"/>
    </source>
</evidence>
<dbReference type="Pfam" id="PF01402">
    <property type="entry name" value="RHH_1"/>
    <property type="match status" value="1"/>
</dbReference>
<proteinExistence type="predicted"/>
<dbReference type="RefSeq" id="WP_307377145.1">
    <property type="nucleotide sequence ID" value="NZ_JAUSUW010000019.1"/>
</dbReference>
<dbReference type="InterPro" id="IPR010985">
    <property type="entry name" value="Ribbon_hlx_hlx"/>
</dbReference>
<accession>A0ABU0GDD2</accession>
<dbReference type="SUPFAM" id="SSF47598">
    <property type="entry name" value="Ribbon-helix-helix"/>
    <property type="match status" value="1"/>
</dbReference>